<sequence>MVLSHQELTYTSATGLGCVRRPANDPAACATAQTAKINAATSAAGTRTCKVHASARPETAC</sequence>
<dbReference type="EMBL" id="KB445799">
    <property type="protein sequence ID" value="EMD36129.1"/>
    <property type="molecule type" value="Genomic_DNA"/>
</dbReference>
<name>M2PIX4_CERS8</name>
<protein>
    <submittedName>
        <fullName evidence="1">Uncharacterized protein</fullName>
    </submittedName>
</protein>
<organism evidence="1 2">
    <name type="scientific">Ceriporiopsis subvermispora (strain B)</name>
    <name type="common">White-rot fungus</name>
    <name type="synonym">Gelatoporia subvermispora</name>
    <dbReference type="NCBI Taxonomy" id="914234"/>
    <lineage>
        <taxon>Eukaryota</taxon>
        <taxon>Fungi</taxon>
        <taxon>Dikarya</taxon>
        <taxon>Basidiomycota</taxon>
        <taxon>Agaricomycotina</taxon>
        <taxon>Agaricomycetes</taxon>
        <taxon>Polyporales</taxon>
        <taxon>Gelatoporiaceae</taxon>
        <taxon>Gelatoporia</taxon>
    </lineage>
</organism>
<reference evidence="1 2" key="1">
    <citation type="journal article" date="2012" name="Proc. Natl. Acad. Sci. U.S.A.">
        <title>Comparative genomics of Ceriporiopsis subvermispora and Phanerochaete chrysosporium provide insight into selective ligninolysis.</title>
        <authorList>
            <person name="Fernandez-Fueyo E."/>
            <person name="Ruiz-Duenas F.J."/>
            <person name="Ferreira P."/>
            <person name="Floudas D."/>
            <person name="Hibbett D.S."/>
            <person name="Canessa P."/>
            <person name="Larrondo L.F."/>
            <person name="James T.Y."/>
            <person name="Seelenfreund D."/>
            <person name="Lobos S."/>
            <person name="Polanco R."/>
            <person name="Tello M."/>
            <person name="Honda Y."/>
            <person name="Watanabe T."/>
            <person name="Watanabe T."/>
            <person name="Ryu J.S."/>
            <person name="Kubicek C.P."/>
            <person name="Schmoll M."/>
            <person name="Gaskell J."/>
            <person name="Hammel K.E."/>
            <person name="St John F.J."/>
            <person name="Vanden Wymelenberg A."/>
            <person name="Sabat G."/>
            <person name="Splinter BonDurant S."/>
            <person name="Syed K."/>
            <person name="Yadav J.S."/>
            <person name="Doddapaneni H."/>
            <person name="Subramanian V."/>
            <person name="Lavin J.L."/>
            <person name="Oguiza J.A."/>
            <person name="Perez G."/>
            <person name="Pisabarro A.G."/>
            <person name="Ramirez L."/>
            <person name="Santoyo F."/>
            <person name="Master E."/>
            <person name="Coutinho P.M."/>
            <person name="Henrissat B."/>
            <person name="Lombard V."/>
            <person name="Magnuson J.K."/>
            <person name="Kuees U."/>
            <person name="Hori C."/>
            <person name="Igarashi K."/>
            <person name="Samejima M."/>
            <person name="Held B.W."/>
            <person name="Barry K.W."/>
            <person name="LaButti K.M."/>
            <person name="Lapidus A."/>
            <person name="Lindquist E.A."/>
            <person name="Lucas S.M."/>
            <person name="Riley R."/>
            <person name="Salamov A.A."/>
            <person name="Hoffmeister D."/>
            <person name="Schwenk D."/>
            <person name="Hadar Y."/>
            <person name="Yarden O."/>
            <person name="de Vries R.P."/>
            <person name="Wiebenga A."/>
            <person name="Stenlid J."/>
            <person name="Eastwood D."/>
            <person name="Grigoriev I.V."/>
            <person name="Berka R.M."/>
            <person name="Blanchette R.A."/>
            <person name="Kersten P."/>
            <person name="Martinez A.T."/>
            <person name="Vicuna R."/>
            <person name="Cullen D."/>
        </authorList>
    </citation>
    <scope>NUCLEOTIDE SEQUENCE [LARGE SCALE GENOMIC DNA]</scope>
    <source>
        <strain evidence="1 2">B</strain>
    </source>
</reference>
<proteinExistence type="predicted"/>
<gene>
    <name evidence="1" type="ORF">CERSUDRAFT_85241</name>
</gene>
<evidence type="ECO:0000313" key="2">
    <source>
        <dbReference type="Proteomes" id="UP000016930"/>
    </source>
</evidence>
<dbReference type="Proteomes" id="UP000016930">
    <property type="component" value="Unassembled WGS sequence"/>
</dbReference>
<evidence type="ECO:0000313" key="1">
    <source>
        <dbReference type="EMBL" id="EMD36129.1"/>
    </source>
</evidence>
<dbReference type="AlphaFoldDB" id="M2PIX4"/>
<keyword evidence="2" id="KW-1185">Reference proteome</keyword>
<dbReference type="HOGENOM" id="CLU_2885573_0_0_1"/>
<accession>M2PIX4</accession>